<organism evidence="1 2">
    <name type="scientific">Desulfofundulus thermobenzoicus</name>
    <dbReference type="NCBI Taxonomy" id="29376"/>
    <lineage>
        <taxon>Bacteria</taxon>
        <taxon>Bacillati</taxon>
        <taxon>Bacillota</taxon>
        <taxon>Clostridia</taxon>
        <taxon>Eubacteriales</taxon>
        <taxon>Peptococcaceae</taxon>
        <taxon>Desulfofundulus</taxon>
    </lineage>
</organism>
<comment type="caution">
    <text evidence="1">The sequence shown here is derived from an EMBL/GenBank/DDBJ whole genome shotgun (WGS) entry which is preliminary data.</text>
</comment>
<dbReference type="InterPro" id="IPR016024">
    <property type="entry name" value="ARM-type_fold"/>
</dbReference>
<dbReference type="Proteomes" id="UP000441717">
    <property type="component" value="Unassembled WGS sequence"/>
</dbReference>
<keyword evidence="2" id="KW-1185">Reference proteome</keyword>
<dbReference type="OrthoDB" id="1811362at2"/>
<dbReference type="SUPFAM" id="SSF48371">
    <property type="entry name" value="ARM repeat"/>
    <property type="match status" value="1"/>
</dbReference>
<reference evidence="1 2" key="1">
    <citation type="submission" date="2019-10" db="EMBL/GenBank/DDBJ databases">
        <title>Comparative genomics of sulfur disproportionating microorganisms.</title>
        <authorList>
            <person name="Ward L.M."/>
            <person name="Bertran E."/>
            <person name="Johnston D."/>
        </authorList>
    </citation>
    <scope>NUCLEOTIDE SEQUENCE [LARGE SCALE GENOMIC DNA]</scope>
    <source>
        <strain evidence="1 2">DSM 14055</strain>
    </source>
</reference>
<dbReference type="EMBL" id="WHYR01000003">
    <property type="protein sequence ID" value="MQL51052.1"/>
    <property type="molecule type" value="Genomic_DNA"/>
</dbReference>
<evidence type="ECO:0008006" key="3">
    <source>
        <dbReference type="Google" id="ProtNLM"/>
    </source>
</evidence>
<evidence type="ECO:0000313" key="1">
    <source>
        <dbReference type="EMBL" id="MQL51052.1"/>
    </source>
</evidence>
<name>A0A6N7IM52_9FIRM</name>
<accession>A0A6N7IM52</accession>
<dbReference type="RefSeq" id="WP_152944963.1">
    <property type="nucleotide sequence ID" value="NZ_WHYR01000003.1"/>
</dbReference>
<protein>
    <recommendedName>
        <fullName evidence="3">HEAT repeat domain-containing protein</fullName>
    </recommendedName>
</protein>
<sequence>MESDGAVLQKLASWAFSENPKMRWHAVRHPGCPGDLALFLVNDPDPQVRLGALCRLVLCGEVDRRTAGRMAGRGVQFDALLGLFGPVGR</sequence>
<proteinExistence type="predicted"/>
<dbReference type="AlphaFoldDB" id="A0A6N7IM52"/>
<evidence type="ECO:0000313" key="2">
    <source>
        <dbReference type="Proteomes" id="UP000441717"/>
    </source>
</evidence>
<gene>
    <name evidence="1" type="ORF">GFC01_01955</name>
</gene>